<evidence type="ECO:0000313" key="2">
    <source>
        <dbReference type="EMBL" id="JAS87914.1"/>
    </source>
</evidence>
<evidence type="ECO:0000256" key="1">
    <source>
        <dbReference type="SAM" id="SignalP"/>
    </source>
</evidence>
<sequence>SDCVCLAIIGLFSVNSCQAQLFTDRENEYSSSWSGDSARCSRLYERCRYWDCCDQLECTLGKRSDGLVSFVFFCSDPMVNETANIDGLNSYLFWHPEAHPEEENMSTGDDEF</sequence>
<feature type="chain" id="PRO_5008585310" evidence="1">
    <location>
        <begin position="20"/>
        <end position="112"/>
    </location>
</feature>
<proteinExistence type="predicted"/>
<feature type="non-terminal residue" evidence="2">
    <location>
        <position position="1"/>
    </location>
</feature>
<name>A0A1B6ILX2_9HEMI</name>
<gene>
    <name evidence="2" type="ORF">g.4988</name>
</gene>
<keyword evidence="1" id="KW-0732">Signal</keyword>
<organism evidence="2">
    <name type="scientific">Homalodisca liturata</name>
    <dbReference type="NCBI Taxonomy" id="320908"/>
    <lineage>
        <taxon>Eukaryota</taxon>
        <taxon>Metazoa</taxon>
        <taxon>Ecdysozoa</taxon>
        <taxon>Arthropoda</taxon>
        <taxon>Hexapoda</taxon>
        <taxon>Insecta</taxon>
        <taxon>Pterygota</taxon>
        <taxon>Neoptera</taxon>
        <taxon>Paraneoptera</taxon>
        <taxon>Hemiptera</taxon>
        <taxon>Auchenorrhyncha</taxon>
        <taxon>Membracoidea</taxon>
        <taxon>Cicadellidae</taxon>
        <taxon>Cicadellinae</taxon>
        <taxon>Proconiini</taxon>
        <taxon>Homalodisca</taxon>
    </lineage>
</organism>
<reference evidence="2" key="1">
    <citation type="submission" date="2015-11" db="EMBL/GenBank/DDBJ databases">
        <title>De novo transcriptome assembly of four potential Pierce s Disease insect vectors from Arizona vineyards.</title>
        <authorList>
            <person name="Tassone E.E."/>
        </authorList>
    </citation>
    <scope>NUCLEOTIDE SEQUENCE</scope>
</reference>
<protein>
    <submittedName>
        <fullName evidence="2">Uncharacterized protein</fullName>
    </submittedName>
</protein>
<accession>A0A1B6ILX2</accession>
<dbReference type="EMBL" id="GECU01019792">
    <property type="protein sequence ID" value="JAS87914.1"/>
    <property type="molecule type" value="Transcribed_RNA"/>
</dbReference>
<dbReference type="AlphaFoldDB" id="A0A1B6ILX2"/>
<feature type="signal peptide" evidence="1">
    <location>
        <begin position="1"/>
        <end position="19"/>
    </location>
</feature>